<dbReference type="GO" id="GO:0016020">
    <property type="term" value="C:membrane"/>
    <property type="evidence" value="ECO:0007669"/>
    <property type="project" value="UniProtKB-SubCell"/>
</dbReference>
<protein>
    <recommendedName>
        <fullName evidence="13">Aluminum-activated malate transporter</fullName>
    </recommendedName>
</protein>
<keyword evidence="4 10" id="KW-0812">Transmembrane</keyword>
<evidence type="ECO:0000256" key="8">
    <source>
        <dbReference type="ARBA" id="ARBA00023303"/>
    </source>
</evidence>
<evidence type="ECO:0000256" key="7">
    <source>
        <dbReference type="ARBA" id="ARBA00023136"/>
    </source>
</evidence>
<dbReference type="AlphaFoldDB" id="A0AAD3T2F1"/>
<keyword evidence="7 10" id="KW-0472">Membrane</keyword>
<evidence type="ECO:0000256" key="9">
    <source>
        <dbReference type="SAM" id="MobiDB-lite"/>
    </source>
</evidence>
<evidence type="ECO:0000256" key="1">
    <source>
        <dbReference type="ARBA" id="ARBA00004141"/>
    </source>
</evidence>
<dbReference type="Pfam" id="PF11744">
    <property type="entry name" value="ALMT"/>
    <property type="match status" value="1"/>
</dbReference>
<feature type="region of interest" description="Disordered" evidence="9">
    <location>
        <begin position="458"/>
        <end position="478"/>
    </location>
</feature>
<sequence length="478" mass="53726">MVNKEKSRGSGWQINMPKGTRQVAENESQHVQRTSSRLRNFVSASWKMGVDEPKKFIHGLKVGLALSIVSLFYYVRPLYDGVGSNAMWAILTVVVVFEYTVGATLYKSVNRVMATAVAGSLGVGIHWVASQSGEKFEPIIVGTSVFIFAAATAFSRFIPTVKARFDYGASVFILTFSLISISGYRVEKLLTMAHQRVSRIAIGTSFCVLTSMLFFPVWAGDQLHKQTIKNLENLAISLNGCMAEYFKNDEEIPVMNEGIKEKMQCYNSVLNSKEKEESMANFARWEPTHGNFTFRYPWKQYLKIGEAARSCAYCIDSINGCINSEMQAPEFLKKRIREECMRLSSHSSEVLKELATMIRTMRKSPKIDLSVKDMSVAVQELHDALNSLPTNFLRLRSLPPIAEDHPDSHQEEAERSAKASIIEILPLAALANMLTETVTRIEVTVDAVNKLASMARFKTNSDKKNKQKQQSNKILQRM</sequence>
<dbReference type="GO" id="GO:0034220">
    <property type="term" value="P:monoatomic ion transmembrane transport"/>
    <property type="evidence" value="ECO:0007669"/>
    <property type="project" value="UniProtKB-KW"/>
</dbReference>
<evidence type="ECO:0000256" key="10">
    <source>
        <dbReference type="SAM" id="Phobius"/>
    </source>
</evidence>
<evidence type="ECO:0000256" key="5">
    <source>
        <dbReference type="ARBA" id="ARBA00022989"/>
    </source>
</evidence>
<evidence type="ECO:0000256" key="3">
    <source>
        <dbReference type="ARBA" id="ARBA00022448"/>
    </source>
</evidence>
<feature type="region of interest" description="Disordered" evidence="9">
    <location>
        <begin position="1"/>
        <end position="36"/>
    </location>
</feature>
<dbReference type="PANTHER" id="PTHR31086">
    <property type="entry name" value="ALUMINUM-ACTIVATED MALATE TRANSPORTER 10"/>
    <property type="match status" value="1"/>
</dbReference>
<comment type="subcellular location">
    <subcellularLocation>
        <location evidence="1">Membrane</location>
        <topology evidence="1">Multi-pass membrane protein</topology>
    </subcellularLocation>
</comment>
<comment type="similarity">
    <text evidence="2">Belongs to the aromatic acid exporter (TC 2.A.85) family.</text>
</comment>
<reference evidence="11" key="1">
    <citation type="submission" date="2023-05" db="EMBL/GenBank/DDBJ databases">
        <title>Nepenthes gracilis genome sequencing.</title>
        <authorList>
            <person name="Fukushima K."/>
        </authorList>
    </citation>
    <scope>NUCLEOTIDE SEQUENCE</scope>
    <source>
        <strain evidence="11">SING2019-196</strain>
    </source>
</reference>
<organism evidence="11 12">
    <name type="scientific">Nepenthes gracilis</name>
    <name type="common">Slender pitcher plant</name>
    <dbReference type="NCBI Taxonomy" id="150966"/>
    <lineage>
        <taxon>Eukaryota</taxon>
        <taxon>Viridiplantae</taxon>
        <taxon>Streptophyta</taxon>
        <taxon>Embryophyta</taxon>
        <taxon>Tracheophyta</taxon>
        <taxon>Spermatophyta</taxon>
        <taxon>Magnoliopsida</taxon>
        <taxon>eudicotyledons</taxon>
        <taxon>Gunneridae</taxon>
        <taxon>Pentapetalae</taxon>
        <taxon>Caryophyllales</taxon>
        <taxon>Nepenthaceae</taxon>
        <taxon>Nepenthes</taxon>
    </lineage>
</organism>
<name>A0AAD3T2F1_NEPGR</name>
<feature type="transmembrane region" description="Helical" evidence="10">
    <location>
        <begin position="87"/>
        <end position="106"/>
    </location>
</feature>
<gene>
    <name evidence="11" type="ORF">Nepgr_023600</name>
</gene>
<evidence type="ECO:0000313" key="12">
    <source>
        <dbReference type="Proteomes" id="UP001279734"/>
    </source>
</evidence>
<keyword evidence="3" id="KW-0813">Transport</keyword>
<evidence type="ECO:0000256" key="2">
    <source>
        <dbReference type="ARBA" id="ARBA00007079"/>
    </source>
</evidence>
<evidence type="ECO:0000313" key="11">
    <source>
        <dbReference type="EMBL" id="GMH21758.1"/>
    </source>
</evidence>
<dbReference type="Proteomes" id="UP001279734">
    <property type="component" value="Unassembled WGS sequence"/>
</dbReference>
<dbReference type="InterPro" id="IPR020966">
    <property type="entry name" value="ALMT"/>
</dbReference>
<keyword evidence="8" id="KW-0407">Ion channel</keyword>
<feature type="compositionally biased region" description="Polar residues" evidence="9">
    <location>
        <begin position="23"/>
        <end position="36"/>
    </location>
</feature>
<dbReference type="EMBL" id="BSYO01000023">
    <property type="protein sequence ID" value="GMH21758.1"/>
    <property type="molecule type" value="Genomic_DNA"/>
</dbReference>
<feature type="compositionally biased region" description="Low complexity" evidence="9">
    <location>
        <begin position="468"/>
        <end position="478"/>
    </location>
</feature>
<feature type="transmembrane region" description="Helical" evidence="10">
    <location>
        <begin position="198"/>
        <end position="219"/>
    </location>
</feature>
<evidence type="ECO:0008006" key="13">
    <source>
        <dbReference type="Google" id="ProtNLM"/>
    </source>
</evidence>
<keyword evidence="6" id="KW-0406">Ion transport</keyword>
<feature type="transmembrane region" description="Helical" evidence="10">
    <location>
        <begin position="56"/>
        <end position="75"/>
    </location>
</feature>
<feature type="transmembrane region" description="Helical" evidence="10">
    <location>
        <begin position="136"/>
        <end position="155"/>
    </location>
</feature>
<feature type="transmembrane region" description="Helical" evidence="10">
    <location>
        <begin position="167"/>
        <end position="186"/>
    </location>
</feature>
<evidence type="ECO:0000256" key="4">
    <source>
        <dbReference type="ARBA" id="ARBA00022692"/>
    </source>
</evidence>
<keyword evidence="12" id="KW-1185">Reference proteome</keyword>
<comment type="caution">
    <text evidence="11">The sequence shown here is derived from an EMBL/GenBank/DDBJ whole genome shotgun (WGS) entry which is preliminary data.</text>
</comment>
<proteinExistence type="inferred from homology"/>
<evidence type="ECO:0000256" key="6">
    <source>
        <dbReference type="ARBA" id="ARBA00023065"/>
    </source>
</evidence>
<keyword evidence="5 10" id="KW-1133">Transmembrane helix</keyword>
<accession>A0AAD3T2F1</accession>
<dbReference type="GO" id="GO:0015743">
    <property type="term" value="P:malate transport"/>
    <property type="evidence" value="ECO:0007669"/>
    <property type="project" value="InterPro"/>
</dbReference>
<feature type="transmembrane region" description="Helical" evidence="10">
    <location>
        <begin position="112"/>
        <end position="129"/>
    </location>
</feature>